<dbReference type="Proteomes" id="UP001597012">
    <property type="component" value="Unassembled WGS sequence"/>
</dbReference>
<comment type="caution">
    <text evidence="3">The sequence shown here is derived from an EMBL/GenBank/DDBJ whole genome shotgun (WGS) entry which is preliminary data.</text>
</comment>
<name>A0ABW3B5K4_9FLAO</name>
<feature type="transmembrane region" description="Helical" evidence="1">
    <location>
        <begin position="6"/>
        <end position="24"/>
    </location>
</feature>
<dbReference type="EMBL" id="JBHTHY010000011">
    <property type="protein sequence ID" value="MFD0798294.1"/>
    <property type="molecule type" value="Genomic_DNA"/>
</dbReference>
<dbReference type="Gene3D" id="3.40.30.10">
    <property type="entry name" value="Glutaredoxin"/>
    <property type="match status" value="1"/>
</dbReference>
<dbReference type="PANTHER" id="PTHR42852:SF13">
    <property type="entry name" value="PROTEIN DIPZ"/>
    <property type="match status" value="1"/>
</dbReference>
<evidence type="ECO:0000256" key="1">
    <source>
        <dbReference type="SAM" id="Phobius"/>
    </source>
</evidence>
<dbReference type="PROSITE" id="PS51352">
    <property type="entry name" value="THIOREDOXIN_2"/>
    <property type="match status" value="1"/>
</dbReference>
<dbReference type="Pfam" id="PF00578">
    <property type="entry name" value="AhpC-TSA"/>
    <property type="match status" value="1"/>
</dbReference>
<dbReference type="InterPro" id="IPR000866">
    <property type="entry name" value="AhpC/TSA"/>
</dbReference>
<gene>
    <name evidence="3" type="ORF">ACFQZJ_12550</name>
</gene>
<keyword evidence="1" id="KW-0472">Membrane</keyword>
<reference evidence="4" key="1">
    <citation type="journal article" date="2019" name="Int. J. Syst. Evol. Microbiol.">
        <title>The Global Catalogue of Microorganisms (GCM) 10K type strain sequencing project: providing services to taxonomists for standard genome sequencing and annotation.</title>
        <authorList>
            <consortium name="The Broad Institute Genomics Platform"/>
            <consortium name="The Broad Institute Genome Sequencing Center for Infectious Disease"/>
            <person name="Wu L."/>
            <person name="Ma J."/>
        </authorList>
    </citation>
    <scope>NUCLEOTIDE SEQUENCE [LARGE SCALE GENOMIC DNA]</scope>
    <source>
        <strain evidence="4">CCUG 61948</strain>
    </source>
</reference>
<dbReference type="SUPFAM" id="SSF52833">
    <property type="entry name" value="Thioredoxin-like"/>
    <property type="match status" value="1"/>
</dbReference>
<organism evidence="3 4">
    <name type="scientific">Maribacter chungangensis</name>
    <dbReference type="NCBI Taxonomy" id="1069117"/>
    <lineage>
        <taxon>Bacteria</taxon>
        <taxon>Pseudomonadati</taxon>
        <taxon>Bacteroidota</taxon>
        <taxon>Flavobacteriia</taxon>
        <taxon>Flavobacteriales</taxon>
        <taxon>Flavobacteriaceae</taxon>
        <taxon>Maribacter</taxon>
    </lineage>
</organism>
<protein>
    <submittedName>
        <fullName evidence="3">TlpA family protein disulfide reductase</fullName>
    </submittedName>
</protein>
<accession>A0ABW3B5K4</accession>
<dbReference type="InterPro" id="IPR050553">
    <property type="entry name" value="Thioredoxin_ResA/DsbE_sf"/>
</dbReference>
<dbReference type="InterPro" id="IPR036249">
    <property type="entry name" value="Thioredoxin-like_sf"/>
</dbReference>
<dbReference type="CDD" id="cd02966">
    <property type="entry name" value="TlpA_like_family"/>
    <property type="match status" value="1"/>
</dbReference>
<keyword evidence="1" id="KW-1133">Transmembrane helix</keyword>
<evidence type="ECO:0000313" key="3">
    <source>
        <dbReference type="EMBL" id="MFD0798294.1"/>
    </source>
</evidence>
<dbReference type="PANTHER" id="PTHR42852">
    <property type="entry name" value="THIOL:DISULFIDE INTERCHANGE PROTEIN DSBE"/>
    <property type="match status" value="1"/>
</dbReference>
<proteinExistence type="predicted"/>
<feature type="domain" description="Thioredoxin" evidence="2">
    <location>
        <begin position="30"/>
        <end position="183"/>
    </location>
</feature>
<sequence length="184" mass="21122">MKRQTVYTLLVIAIVLSFFVTPLGDYSKLLLNRWFATEPTVIPDENRGKIASYDWRLKDADWDLFNFEKSQEKVVFITFWRSWHLPSKAQLKDVQSLYESYKGKVDFYVVTNEERAPVEAFMEKNGYTFPVTYEIVGDPSPIGLLKPPGSYVIDKRGGIAIHQTAISDWSNSSVSALLDRLISE</sequence>
<evidence type="ECO:0000259" key="2">
    <source>
        <dbReference type="PROSITE" id="PS51352"/>
    </source>
</evidence>
<dbReference type="RefSeq" id="WP_379934979.1">
    <property type="nucleotide sequence ID" value="NZ_JBHTHY010000011.1"/>
</dbReference>
<dbReference type="InterPro" id="IPR013766">
    <property type="entry name" value="Thioredoxin_domain"/>
</dbReference>
<keyword evidence="4" id="KW-1185">Reference proteome</keyword>
<evidence type="ECO:0000313" key="4">
    <source>
        <dbReference type="Proteomes" id="UP001597012"/>
    </source>
</evidence>
<keyword evidence="1" id="KW-0812">Transmembrane</keyword>